<evidence type="ECO:0000256" key="3">
    <source>
        <dbReference type="ARBA" id="ARBA00022676"/>
    </source>
</evidence>
<comment type="caution">
    <text evidence="12">The sequence shown here is derived from an EMBL/GenBank/DDBJ whole genome shotgun (WGS) entry which is preliminary data.</text>
</comment>
<dbReference type="InterPro" id="IPR056785">
    <property type="entry name" value="YkcA/B-like_C"/>
</dbReference>
<sequence length="617" mass="62970">MTTLTADGSATDIPPAEGGAHRRRDPQWWTTPALFALLVGTAALYLWNLTDSTWGNEYYAAATQAGAQSWTAWLFGGLDAGGVITVDKPPVFLWVSGLFARVFGFSSWTVLAPQAVEGVLAVWLLHATVKRTSGAVAGLMAGAALALTPVAVLMFRFNLPDALLVLLLVAAAYCAVRALEHARVRWLVLAGVAIGFAFLTKMGQALLVLPALAGVYLLAAPTTLVKRWLHVLAAGAAVVVSAGWFLVLVELWPAQSRPYIGGSADDSLWELAVGYNGLGRIFGGQGNAGGGMGGNIGFGGSTGLGRLFGASMGGEISWLLPAALIGLGAGLWFTRNAPRTDRTRAALLLWGGWLLVSGVVFSFMNGTAHPYYTVALAPAIAALVAIAGRELWRGRAHPPARIALALMVAATGFWGFALLDRVADWLPALRWSLLVPTVLVSTAIVVGARRVAALALVTAALGTGAYGVATAATPHAGSIPMSGPGDHAISGTAGAGGGFGAGFGAGSGAAGSTSAALVSALRETTGTWAAATTSAQGAASLALSSGKAVIGIGGWSGGDPAPTLEEFQRYVAEGRVGYFVQGDGMGGGRGSGGEIATWVAENFEATSIGGRSVYKLS</sequence>
<dbReference type="RefSeq" id="WP_189225832.1">
    <property type="nucleotide sequence ID" value="NZ_BMRG01000012.1"/>
</dbReference>
<evidence type="ECO:0000256" key="7">
    <source>
        <dbReference type="ARBA" id="ARBA00023136"/>
    </source>
</evidence>
<keyword evidence="7 9" id="KW-0472">Membrane</keyword>
<evidence type="ECO:0000313" key="12">
    <source>
        <dbReference type="EMBL" id="GGP71598.1"/>
    </source>
</evidence>
<comment type="subcellular location">
    <subcellularLocation>
        <location evidence="1">Cell membrane</location>
        <topology evidence="1">Multi-pass membrane protein</topology>
    </subcellularLocation>
</comment>
<feature type="transmembrane region" description="Helical" evidence="9">
    <location>
        <begin position="370"/>
        <end position="388"/>
    </location>
</feature>
<feature type="transmembrane region" description="Helical" evidence="9">
    <location>
        <begin position="231"/>
        <end position="249"/>
    </location>
</feature>
<proteinExistence type="predicted"/>
<feature type="region of interest" description="Disordered" evidence="8">
    <location>
        <begin position="1"/>
        <end position="24"/>
    </location>
</feature>
<dbReference type="GO" id="GO:0016763">
    <property type="term" value="F:pentosyltransferase activity"/>
    <property type="evidence" value="ECO:0007669"/>
    <property type="project" value="TreeGrafter"/>
</dbReference>
<feature type="transmembrane region" description="Helical" evidence="9">
    <location>
        <begin position="135"/>
        <end position="155"/>
    </location>
</feature>
<dbReference type="GO" id="GO:0010041">
    <property type="term" value="P:response to iron(III) ion"/>
    <property type="evidence" value="ECO:0007669"/>
    <property type="project" value="TreeGrafter"/>
</dbReference>
<dbReference type="PANTHER" id="PTHR33908">
    <property type="entry name" value="MANNOSYLTRANSFERASE YKCB-RELATED"/>
    <property type="match status" value="1"/>
</dbReference>
<name>A0A918EF54_9PSEU</name>
<feature type="transmembrane region" description="Helical" evidence="9">
    <location>
        <begin position="345"/>
        <end position="364"/>
    </location>
</feature>
<keyword evidence="3" id="KW-0328">Glycosyltransferase</keyword>
<feature type="transmembrane region" description="Helical" evidence="9">
    <location>
        <begin position="28"/>
        <end position="47"/>
    </location>
</feature>
<feature type="transmembrane region" description="Helical" evidence="9">
    <location>
        <begin position="162"/>
        <end position="180"/>
    </location>
</feature>
<keyword evidence="6 9" id="KW-1133">Transmembrane helix</keyword>
<dbReference type="AlphaFoldDB" id="A0A918EF54"/>
<evidence type="ECO:0000256" key="9">
    <source>
        <dbReference type="SAM" id="Phobius"/>
    </source>
</evidence>
<evidence type="ECO:0000256" key="4">
    <source>
        <dbReference type="ARBA" id="ARBA00022679"/>
    </source>
</evidence>
<dbReference type="EMBL" id="BMRG01000012">
    <property type="protein sequence ID" value="GGP71598.1"/>
    <property type="molecule type" value="Genomic_DNA"/>
</dbReference>
<gene>
    <name evidence="12" type="ORF">GCM10010185_50910</name>
</gene>
<dbReference type="Pfam" id="PF24878">
    <property type="entry name" value="YkcB_C"/>
    <property type="match status" value="1"/>
</dbReference>
<dbReference type="InterPro" id="IPR050297">
    <property type="entry name" value="LipidA_mod_glycosyltrf_83"/>
</dbReference>
<feature type="domain" description="Glycosyltransferase RgtA/B/C/D-like" evidence="10">
    <location>
        <begin position="87"/>
        <end position="242"/>
    </location>
</feature>
<keyword evidence="13" id="KW-1185">Reference proteome</keyword>
<dbReference type="GO" id="GO:0009103">
    <property type="term" value="P:lipopolysaccharide biosynthetic process"/>
    <property type="evidence" value="ECO:0007669"/>
    <property type="project" value="UniProtKB-ARBA"/>
</dbReference>
<reference evidence="12" key="2">
    <citation type="submission" date="2020-09" db="EMBL/GenBank/DDBJ databases">
        <authorList>
            <person name="Sun Q."/>
            <person name="Ohkuma M."/>
        </authorList>
    </citation>
    <scope>NUCLEOTIDE SEQUENCE</scope>
    <source>
        <strain evidence="12">JCM 3313</strain>
    </source>
</reference>
<evidence type="ECO:0000256" key="5">
    <source>
        <dbReference type="ARBA" id="ARBA00022692"/>
    </source>
</evidence>
<evidence type="ECO:0000256" key="6">
    <source>
        <dbReference type="ARBA" id="ARBA00022989"/>
    </source>
</evidence>
<protein>
    <submittedName>
        <fullName evidence="12">Glycosyl transferase</fullName>
    </submittedName>
</protein>
<feature type="transmembrane region" description="Helical" evidence="9">
    <location>
        <begin position="98"/>
        <end position="123"/>
    </location>
</feature>
<keyword evidence="4 12" id="KW-0808">Transferase</keyword>
<keyword evidence="2" id="KW-1003">Cell membrane</keyword>
<evidence type="ECO:0000256" key="8">
    <source>
        <dbReference type="SAM" id="MobiDB-lite"/>
    </source>
</evidence>
<dbReference type="PANTHER" id="PTHR33908:SF3">
    <property type="entry name" value="UNDECAPRENYL PHOSPHATE-ALPHA-4-AMINO-4-DEOXY-L-ARABINOSE ARABINOSYL TRANSFERASE"/>
    <property type="match status" value="1"/>
</dbReference>
<evidence type="ECO:0000313" key="13">
    <source>
        <dbReference type="Proteomes" id="UP000639606"/>
    </source>
</evidence>
<feature type="transmembrane region" description="Helical" evidence="9">
    <location>
        <begin position="316"/>
        <end position="333"/>
    </location>
</feature>
<feature type="domain" description="Putative mannosyltransferase YkcA/B-like C-terminal" evidence="11">
    <location>
        <begin position="523"/>
        <end position="602"/>
    </location>
</feature>
<dbReference type="Pfam" id="PF13231">
    <property type="entry name" value="PMT_2"/>
    <property type="match status" value="1"/>
</dbReference>
<accession>A0A918EF54</accession>
<feature type="transmembrane region" description="Helical" evidence="9">
    <location>
        <begin position="186"/>
        <end position="219"/>
    </location>
</feature>
<evidence type="ECO:0000259" key="11">
    <source>
        <dbReference type="Pfam" id="PF24878"/>
    </source>
</evidence>
<dbReference type="Proteomes" id="UP000639606">
    <property type="component" value="Unassembled WGS sequence"/>
</dbReference>
<evidence type="ECO:0000259" key="10">
    <source>
        <dbReference type="Pfam" id="PF13231"/>
    </source>
</evidence>
<feature type="transmembrane region" description="Helical" evidence="9">
    <location>
        <begin position="453"/>
        <end position="472"/>
    </location>
</feature>
<evidence type="ECO:0000256" key="1">
    <source>
        <dbReference type="ARBA" id="ARBA00004651"/>
    </source>
</evidence>
<feature type="transmembrane region" description="Helical" evidence="9">
    <location>
        <begin position="400"/>
        <end position="419"/>
    </location>
</feature>
<keyword evidence="5 9" id="KW-0812">Transmembrane</keyword>
<reference evidence="12" key="1">
    <citation type="journal article" date="2014" name="Int. J. Syst. Evol. Microbiol.">
        <title>Complete genome sequence of Corynebacterium casei LMG S-19264T (=DSM 44701T), isolated from a smear-ripened cheese.</title>
        <authorList>
            <consortium name="US DOE Joint Genome Institute (JGI-PGF)"/>
            <person name="Walter F."/>
            <person name="Albersmeier A."/>
            <person name="Kalinowski J."/>
            <person name="Ruckert C."/>
        </authorList>
    </citation>
    <scope>NUCLEOTIDE SEQUENCE</scope>
    <source>
        <strain evidence="12">JCM 3313</strain>
    </source>
</reference>
<dbReference type="InterPro" id="IPR038731">
    <property type="entry name" value="RgtA/B/C-like"/>
</dbReference>
<feature type="transmembrane region" description="Helical" evidence="9">
    <location>
        <begin position="425"/>
        <end position="446"/>
    </location>
</feature>
<evidence type="ECO:0000256" key="2">
    <source>
        <dbReference type="ARBA" id="ARBA00022475"/>
    </source>
</evidence>
<dbReference type="GO" id="GO:0005886">
    <property type="term" value="C:plasma membrane"/>
    <property type="evidence" value="ECO:0007669"/>
    <property type="project" value="UniProtKB-SubCell"/>
</dbReference>
<organism evidence="12 13">
    <name type="scientific">Saccharothrix coeruleofusca</name>
    <dbReference type="NCBI Taxonomy" id="33919"/>
    <lineage>
        <taxon>Bacteria</taxon>
        <taxon>Bacillati</taxon>
        <taxon>Actinomycetota</taxon>
        <taxon>Actinomycetes</taxon>
        <taxon>Pseudonocardiales</taxon>
        <taxon>Pseudonocardiaceae</taxon>
        <taxon>Saccharothrix</taxon>
    </lineage>
</organism>